<comment type="caution">
    <text evidence="2">The sequence shown here is derived from an EMBL/GenBank/DDBJ whole genome shotgun (WGS) entry which is preliminary data.</text>
</comment>
<name>A0A2I2GK58_9EURO</name>
<dbReference type="Pfam" id="PF12937">
    <property type="entry name" value="F-box-like"/>
    <property type="match status" value="1"/>
</dbReference>
<accession>A0A2I2GK58</accession>
<dbReference type="SUPFAM" id="SSF81383">
    <property type="entry name" value="F-box domain"/>
    <property type="match status" value="1"/>
</dbReference>
<dbReference type="VEuPathDB" id="FungiDB:P170DRAFT_473135"/>
<dbReference type="AlphaFoldDB" id="A0A2I2GK58"/>
<sequence>MELPDLSPEIWVLIFQVLPTQNDLVNVCQVSKSFQCLATPILYRSVIFRPSRITGQSWHRLPDDEDVKSQDLVDDLSFGLLHRLLDDRNKWLRAFVRELALERMADGYNKEQAWQKLEPPRDLLAILVEKLPNLEHI</sequence>
<dbReference type="InterPro" id="IPR001810">
    <property type="entry name" value="F-box_dom"/>
</dbReference>
<dbReference type="GeneID" id="36560712"/>
<evidence type="ECO:0000259" key="1">
    <source>
        <dbReference type="Pfam" id="PF12937"/>
    </source>
</evidence>
<protein>
    <recommendedName>
        <fullName evidence="1">F-box domain-containing protein</fullName>
    </recommendedName>
</protein>
<dbReference type="STRING" id="1392250.A0A2I2GK58"/>
<organism evidence="2 3">
    <name type="scientific">Aspergillus steynii IBT 23096</name>
    <dbReference type="NCBI Taxonomy" id="1392250"/>
    <lineage>
        <taxon>Eukaryota</taxon>
        <taxon>Fungi</taxon>
        <taxon>Dikarya</taxon>
        <taxon>Ascomycota</taxon>
        <taxon>Pezizomycotina</taxon>
        <taxon>Eurotiomycetes</taxon>
        <taxon>Eurotiomycetidae</taxon>
        <taxon>Eurotiales</taxon>
        <taxon>Aspergillaceae</taxon>
        <taxon>Aspergillus</taxon>
        <taxon>Aspergillus subgen. Circumdati</taxon>
    </lineage>
</organism>
<feature type="domain" description="F-box" evidence="1">
    <location>
        <begin position="8"/>
        <end position="48"/>
    </location>
</feature>
<evidence type="ECO:0000313" key="3">
    <source>
        <dbReference type="Proteomes" id="UP000234275"/>
    </source>
</evidence>
<evidence type="ECO:0000313" key="2">
    <source>
        <dbReference type="EMBL" id="PLB53263.1"/>
    </source>
</evidence>
<dbReference type="InterPro" id="IPR036047">
    <property type="entry name" value="F-box-like_dom_sf"/>
</dbReference>
<proteinExistence type="predicted"/>
<dbReference type="EMBL" id="MSFO01000002">
    <property type="protein sequence ID" value="PLB53263.1"/>
    <property type="molecule type" value="Genomic_DNA"/>
</dbReference>
<dbReference type="Proteomes" id="UP000234275">
    <property type="component" value="Unassembled WGS sequence"/>
</dbReference>
<gene>
    <name evidence="2" type="ORF">P170DRAFT_473135</name>
</gene>
<dbReference type="RefSeq" id="XP_024708565.1">
    <property type="nucleotide sequence ID" value="XM_024853014.1"/>
</dbReference>
<reference evidence="2 3" key="1">
    <citation type="submission" date="2016-12" db="EMBL/GenBank/DDBJ databases">
        <title>The genomes of Aspergillus section Nigri reveals drivers in fungal speciation.</title>
        <authorList>
            <consortium name="DOE Joint Genome Institute"/>
            <person name="Vesth T.C."/>
            <person name="Nybo J."/>
            <person name="Theobald S."/>
            <person name="Brandl J."/>
            <person name="Frisvad J.C."/>
            <person name="Nielsen K.F."/>
            <person name="Lyhne E.K."/>
            <person name="Kogle M.E."/>
            <person name="Kuo A."/>
            <person name="Riley R."/>
            <person name="Clum A."/>
            <person name="Nolan M."/>
            <person name="Lipzen A."/>
            <person name="Salamov A."/>
            <person name="Henrissat B."/>
            <person name="Wiebenga A."/>
            <person name="De Vries R.P."/>
            <person name="Grigoriev I.V."/>
            <person name="Mortensen U.H."/>
            <person name="Andersen M.R."/>
            <person name="Baker S.E."/>
        </authorList>
    </citation>
    <scope>NUCLEOTIDE SEQUENCE [LARGE SCALE GENOMIC DNA]</scope>
    <source>
        <strain evidence="2 3">IBT 23096</strain>
    </source>
</reference>
<dbReference type="OrthoDB" id="3945550at2759"/>
<keyword evidence="3" id="KW-1185">Reference proteome</keyword>